<protein>
    <recommendedName>
        <fullName evidence="7">Ribosomal RNA small subunit methyltransferase A</fullName>
        <ecNumber evidence="7">2.1.1.182</ecNumber>
    </recommendedName>
    <alternativeName>
        <fullName evidence="7">16S rRNA (adenine(1518)-N(6)/adenine(1519)-N(6))-dimethyltransferase</fullName>
    </alternativeName>
    <alternativeName>
        <fullName evidence="7">16S rRNA dimethyladenosine transferase</fullName>
    </alternativeName>
    <alternativeName>
        <fullName evidence="7">16S rRNA dimethylase</fullName>
    </alternativeName>
    <alternativeName>
        <fullName evidence="7">S-adenosylmethionine-6-N', N'-adenosyl(rRNA) dimethyltransferase</fullName>
    </alternativeName>
</protein>
<reference evidence="11" key="1">
    <citation type="journal article" date="2019" name="Int. J. Syst. Evol. Microbiol.">
        <title>The Global Catalogue of Microorganisms (GCM) 10K type strain sequencing project: providing services to taxonomists for standard genome sequencing and annotation.</title>
        <authorList>
            <consortium name="The Broad Institute Genomics Platform"/>
            <consortium name="The Broad Institute Genome Sequencing Center for Infectious Disease"/>
            <person name="Wu L."/>
            <person name="Ma J."/>
        </authorList>
    </citation>
    <scope>NUCLEOTIDE SEQUENCE [LARGE SCALE GENOMIC DNA]</scope>
    <source>
        <strain evidence="11">CECT 8472</strain>
    </source>
</reference>
<dbReference type="InterPro" id="IPR020598">
    <property type="entry name" value="rRNA_Ade_methylase_Trfase_N"/>
</dbReference>
<comment type="function">
    <text evidence="7">Specifically dimethylates two adjacent adenosines (A1518 and A1519) in the loop of a conserved hairpin near the 3'-end of 16S rRNA in the 30S particle. May play a critical role in biogenesis of 30S subunits.</text>
</comment>
<dbReference type="Gene3D" id="1.10.8.100">
    <property type="entry name" value="Ribosomal RNA adenine dimethylase-like, domain 2"/>
    <property type="match status" value="1"/>
</dbReference>
<evidence type="ECO:0000256" key="8">
    <source>
        <dbReference type="PROSITE-ProRule" id="PRU01026"/>
    </source>
</evidence>
<evidence type="ECO:0000313" key="11">
    <source>
        <dbReference type="Proteomes" id="UP001595799"/>
    </source>
</evidence>
<evidence type="ECO:0000313" key="10">
    <source>
        <dbReference type="EMBL" id="MFC4351645.1"/>
    </source>
</evidence>
<proteinExistence type="inferred from homology"/>
<keyword evidence="4 7" id="KW-0808">Transferase</keyword>
<dbReference type="Gene3D" id="3.40.50.150">
    <property type="entry name" value="Vaccinia Virus protein VP39"/>
    <property type="match status" value="1"/>
</dbReference>
<comment type="caution">
    <text evidence="10">The sequence shown here is derived from an EMBL/GenBank/DDBJ whole genome shotgun (WGS) entry which is preliminary data.</text>
</comment>
<dbReference type="NCBIfam" id="TIGR00755">
    <property type="entry name" value="ksgA"/>
    <property type="match status" value="1"/>
</dbReference>
<keyword evidence="1 7" id="KW-0963">Cytoplasm</keyword>
<accession>A0ABV8UL82</accession>
<evidence type="ECO:0000256" key="7">
    <source>
        <dbReference type="HAMAP-Rule" id="MF_00607"/>
    </source>
</evidence>
<feature type="binding site" evidence="7 8">
    <location>
        <position position="103"/>
    </location>
    <ligand>
        <name>S-adenosyl-L-methionine</name>
        <dbReference type="ChEBI" id="CHEBI:59789"/>
    </ligand>
</feature>
<feature type="domain" description="Ribosomal RNA adenine methylase transferase N-terminal" evidence="9">
    <location>
        <begin position="35"/>
        <end position="211"/>
    </location>
</feature>
<dbReference type="PANTHER" id="PTHR11727">
    <property type="entry name" value="DIMETHYLADENOSINE TRANSFERASE"/>
    <property type="match status" value="1"/>
</dbReference>
<feature type="binding site" evidence="7 8">
    <location>
        <position position="30"/>
    </location>
    <ligand>
        <name>S-adenosyl-L-methionine</name>
        <dbReference type="ChEBI" id="CHEBI:59789"/>
    </ligand>
</feature>
<feature type="binding site" evidence="7 8">
    <location>
        <position position="55"/>
    </location>
    <ligand>
        <name>S-adenosyl-L-methionine</name>
        <dbReference type="ChEBI" id="CHEBI:59789"/>
    </ligand>
</feature>
<keyword evidence="3 7" id="KW-0489">Methyltransferase</keyword>
<keyword evidence="6 7" id="KW-0694">RNA-binding</keyword>
<sequence>MSCLESLPPLREVIARHELAARKSLGQNFLLDLNLTGRIARSAGPLGEGTIIEIGPGPGGLTRALLGAGAAHVIAVEKDHRCLKALEEIQAVSDGRLEVLAGDALEIPTSELGRPPRRIVANLPYNVATPLLISWLRAIARESGSLDRLILMFQKEVAQRITASPHSKPYGRLAVLAQWLCEAESLFDIAPTAFTPPPKVTSSLVRLIPRSHPLSPCPVEALEKVTAAAFGQRRKMLRQSLKSVFAKPTDILQELDLAETARAEELAIEDFCALARRFAEN</sequence>
<dbReference type="RefSeq" id="WP_382421970.1">
    <property type="nucleotide sequence ID" value="NZ_JBHSCW010000003.1"/>
</dbReference>
<dbReference type="SUPFAM" id="SSF53335">
    <property type="entry name" value="S-adenosyl-L-methionine-dependent methyltransferases"/>
    <property type="match status" value="1"/>
</dbReference>
<keyword evidence="5 7" id="KW-0949">S-adenosyl-L-methionine</keyword>
<dbReference type="EC" id="2.1.1.182" evidence="7"/>
<dbReference type="InterPro" id="IPR001737">
    <property type="entry name" value="KsgA/Erm"/>
</dbReference>
<feature type="binding site" evidence="7 8">
    <location>
        <position position="122"/>
    </location>
    <ligand>
        <name>S-adenosyl-L-methionine</name>
        <dbReference type="ChEBI" id="CHEBI:59789"/>
    </ligand>
</feature>
<dbReference type="Pfam" id="PF00398">
    <property type="entry name" value="RrnaAD"/>
    <property type="match status" value="1"/>
</dbReference>
<gene>
    <name evidence="7 10" type="primary">rsmA</name>
    <name evidence="7" type="synonym">ksgA</name>
    <name evidence="10" type="ORF">ACFOW6_08845</name>
</gene>
<comment type="subcellular location">
    <subcellularLocation>
        <location evidence="7">Cytoplasm</location>
    </subcellularLocation>
</comment>
<dbReference type="GO" id="GO:0052908">
    <property type="term" value="F:16S rRNA (adenine(1518)-N(6)/adenine(1519)-N(6))-dimethyltransferase activity"/>
    <property type="evidence" value="ECO:0007669"/>
    <property type="project" value="UniProtKB-EC"/>
</dbReference>
<dbReference type="PROSITE" id="PS51689">
    <property type="entry name" value="SAM_RNA_A_N6_MT"/>
    <property type="match status" value="1"/>
</dbReference>
<keyword evidence="2 7" id="KW-0698">rRNA processing</keyword>
<evidence type="ECO:0000256" key="2">
    <source>
        <dbReference type="ARBA" id="ARBA00022552"/>
    </source>
</evidence>
<dbReference type="InterPro" id="IPR029063">
    <property type="entry name" value="SAM-dependent_MTases_sf"/>
</dbReference>
<dbReference type="InterPro" id="IPR011530">
    <property type="entry name" value="rRNA_adenine_dimethylase"/>
</dbReference>
<feature type="binding site" evidence="7 8">
    <location>
        <position position="77"/>
    </location>
    <ligand>
        <name>S-adenosyl-L-methionine</name>
        <dbReference type="ChEBI" id="CHEBI:59789"/>
    </ligand>
</feature>
<keyword evidence="11" id="KW-1185">Reference proteome</keyword>
<name>A0ABV8UL82_9PROT</name>
<evidence type="ECO:0000256" key="1">
    <source>
        <dbReference type="ARBA" id="ARBA00022490"/>
    </source>
</evidence>
<evidence type="ECO:0000259" key="9">
    <source>
        <dbReference type="SMART" id="SM00650"/>
    </source>
</evidence>
<dbReference type="HAMAP" id="MF_00607">
    <property type="entry name" value="16SrRNA_methyltr_A"/>
    <property type="match status" value="1"/>
</dbReference>
<dbReference type="CDD" id="cd02440">
    <property type="entry name" value="AdoMet_MTases"/>
    <property type="match status" value="1"/>
</dbReference>
<dbReference type="PROSITE" id="PS01131">
    <property type="entry name" value="RRNA_A_DIMETH"/>
    <property type="match status" value="1"/>
</dbReference>
<dbReference type="InterPro" id="IPR020596">
    <property type="entry name" value="rRNA_Ade_Mease_Trfase_CS"/>
</dbReference>
<evidence type="ECO:0000256" key="4">
    <source>
        <dbReference type="ARBA" id="ARBA00022679"/>
    </source>
</evidence>
<comment type="catalytic activity">
    <reaction evidence="7">
        <text>adenosine(1518)/adenosine(1519) in 16S rRNA + 4 S-adenosyl-L-methionine = N(6)-dimethyladenosine(1518)/N(6)-dimethyladenosine(1519) in 16S rRNA + 4 S-adenosyl-L-homocysteine + 4 H(+)</text>
        <dbReference type="Rhea" id="RHEA:19609"/>
        <dbReference type="Rhea" id="RHEA-COMP:10232"/>
        <dbReference type="Rhea" id="RHEA-COMP:10233"/>
        <dbReference type="ChEBI" id="CHEBI:15378"/>
        <dbReference type="ChEBI" id="CHEBI:57856"/>
        <dbReference type="ChEBI" id="CHEBI:59789"/>
        <dbReference type="ChEBI" id="CHEBI:74411"/>
        <dbReference type="ChEBI" id="CHEBI:74493"/>
        <dbReference type="EC" id="2.1.1.182"/>
    </reaction>
</comment>
<dbReference type="EMBL" id="JBHSCW010000003">
    <property type="protein sequence ID" value="MFC4351645.1"/>
    <property type="molecule type" value="Genomic_DNA"/>
</dbReference>
<dbReference type="Proteomes" id="UP001595799">
    <property type="component" value="Unassembled WGS sequence"/>
</dbReference>
<dbReference type="SMART" id="SM00650">
    <property type="entry name" value="rADc"/>
    <property type="match status" value="1"/>
</dbReference>
<evidence type="ECO:0000256" key="5">
    <source>
        <dbReference type="ARBA" id="ARBA00022691"/>
    </source>
</evidence>
<evidence type="ECO:0000256" key="6">
    <source>
        <dbReference type="ARBA" id="ARBA00022884"/>
    </source>
</evidence>
<feature type="binding site" evidence="7 8">
    <location>
        <position position="28"/>
    </location>
    <ligand>
        <name>S-adenosyl-L-methionine</name>
        <dbReference type="ChEBI" id="CHEBI:59789"/>
    </ligand>
</feature>
<dbReference type="PANTHER" id="PTHR11727:SF7">
    <property type="entry name" value="DIMETHYLADENOSINE TRANSFERASE-RELATED"/>
    <property type="match status" value="1"/>
</dbReference>
<dbReference type="InterPro" id="IPR023165">
    <property type="entry name" value="rRNA_Ade_diMease-like_C"/>
</dbReference>
<organism evidence="10 11">
    <name type="scientific">Fodinicurvata halophila</name>
    <dbReference type="NCBI Taxonomy" id="1419723"/>
    <lineage>
        <taxon>Bacteria</taxon>
        <taxon>Pseudomonadati</taxon>
        <taxon>Pseudomonadota</taxon>
        <taxon>Alphaproteobacteria</taxon>
        <taxon>Rhodospirillales</taxon>
        <taxon>Rhodovibrionaceae</taxon>
        <taxon>Fodinicurvata</taxon>
    </lineage>
</organism>
<comment type="similarity">
    <text evidence="7">Belongs to the class I-like SAM-binding methyltransferase superfamily. rRNA adenine N(6)-methyltransferase family. RsmA subfamily.</text>
</comment>
<evidence type="ECO:0000256" key="3">
    <source>
        <dbReference type="ARBA" id="ARBA00022603"/>
    </source>
</evidence>